<evidence type="ECO:0000313" key="1">
    <source>
        <dbReference type="EMBL" id="GMT25588.1"/>
    </source>
</evidence>
<keyword evidence="2" id="KW-1185">Reference proteome</keyword>
<dbReference type="AlphaFoldDB" id="A0AAV5W561"/>
<name>A0AAV5W561_9BILA</name>
<gene>
    <name evidence="1" type="ORF">PFISCL1PPCAC_16885</name>
</gene>
<proteinExistence type="predicted"/>
<reference evidence="1" key="1">
    <citation type="submission" date="2023-10" db="EMBL/GenBank/DDBJ databases">
        <title>Genome assembly of Pristionchus species.</title>
        <authorList>
            <person name="Yoshida K."/>
            <person name="Sommer R.J."/>
        </authorList>
    </citation>
    <scope>NUCLEOTIDE SEQUENCE</scope>
    <source>
        <strain evidence="1">RS5133</strain>
    </source>
</reference>
<dbReference type="Proteomes" id="UP001432322">
    <property type="component" value="Unassembled WGS sequence"/>
</dbReference>
<accession>A0AAV5W561</accession>
<dbReference type="EMBL" id="BTSY01000004">
    <property type="protein sequence ID" value="GMT25588.1"/>
    <property type="molecule type" value="Genomic_DNA"/>
</dbReference>
<sequence length="266" mass="31219">MDVYVHGHVESFVKSVYLHHDSANKLCHLDSTSQSLANFLQLLKRCFRRLQCETLSIYCDDLTVDTEMFEKLTSQFEFQSLTISFKKRFQHNIIDFARRSKCRIDCIAITYCSFEFHHIVDLPPVERLCLLGEGGLEDEQVMEIAKLRHRTIKLYIELSNPATLLRIIKSVRSSEFIERLEFFLSHDHFHFFLNSVDFRRQLGEEEALELMEWAQLGSEPSEEMHYFYDGTGFLEVARGFATYEIAIVNGQFPENYRPVHRLNLGT</sequence>
<evidence type="ECO:0000313" key="2">
    <source>
        <dbReference type="Proteomes" id="UP001432322"/>
    </source>
</evidence>
<protein>
    <recommendedName>
        <fullName evidence="3">DUF38 domain-containing protein</fullName>
    </recommendedName>
</protein>
<organism evidence="1 2">
    <name type="scientific">Pristionchus fissidentatus</name>
    <dbReference type="NCBI Taxonomy" id="1538716"/>
    <lineage>
        <taxon>Eukaryota</taxon>
        <taxon>Metazoa</taxon>
        <taxon>Ecdysozoa</taxon>
        <taxon>Nematoda</taxon>
        <taxon>Chromadorea</taxon>
        <taxon>Rhabditida</taxon>
        <taxon>Rhabditina</taxon>
        <taxon>Diplogasteromorpha</taxon>
        <taxon>Diplogasteroidea</taxon>
        <taxon>Neodiplogasteridae</taxon>
        <taxon>Pristionchus</taxon>
    </lineage>
</organism>
<comment type="caution">
    <text evidence="1">The sequence shown here is derived from an EMBL/GenBank/DDBJ whole genome shotgun (WGS) entry which is preliminary data.</text>
</comment>
<feature type="non-terminal residue" evidence="1">
    <location>
        <position position="266"/>
    </location>
</feature>
<evidence type="ECO:0008006" key="3">
    <source>
        <dbReference type="Google" id="ProtNLM"/>
    </source>
</evidence>